<evidence type="ECO:0000259" key="2">
    <source>
        <dbReference type="Pfam" id="PF10159"/>
    </source>
</evidence>
<gene>
    <name evidence="3" type="ORF">VE01_02427</name>
</gene>
<organism evidence="3 4">
    <name type="scientific">Pseudogymnoascus verrucosus</name>
    <dbReference type="NCBI Taxonomy" id="342668"/>
    <lineage>
        <taxon>Eukaryota</taxon>
        <taxon>Fungi</taxon>
        <taxon>Dikarya</taxon>
        <taxon>Ascomycota</taxon>
        <taxon>Pezizomycotina</taxon>
        <taxon>Leotiomycetes</taxon>
        <taxon>Thelebolales</taxon>
        <taxon>Thelebolaceae</taxon>
        <taxon>Pseudogymnoascus</taxon>
    </lineage>
</organism>
<evidence type="ECO:0000313" key="3">
    <source>
        <dbReference type="EMBL" id="OBT98899.1"/>
    </source>
</evidence>
<feature type="compositionally biased region" description="Basic and acidic residues" evidence="1">
    <location>
        <begin position="269"/>
        <end position="284"/>
    </location>
</feature>
<dbReference type="GeneID" id="28835813"/>
<proteinExistence type="predicted"/>
<dbReference type="PANTHER" id="PTHR14580">
    <property type="entry name" value="MULTIPLE MYELOMA TUMOR-ASSOCIATED PROTEIN 2 FAMILY MEMBER"/>
    <property type="match status" value="1"/>
</dbReference>
<feature type="compositionally biased region" description="Basic and acidic residues" evidence="1">
    <location>
        <begin position="251"/>
        <end position="260"/>
    </location>
</feature>
<dbReference type="PANTHER" id="PTHR14580:SF0">
    <property type="entry name" value="MULTIPLE MYELOMA TUMOR-ASSOCIATED PROTEIN 2"/>
    <property type="match status" value="1"/>
</dbReference>
<evidence type="ECO:0000256" key="1">
    <source>
        <dbReference type="SAM" id="MobiDB-lite"/>
    </source>
</evidence>
<feature type="compositionally biased region" description="Basic and acidic residues" evidence="1">
    <location>
        <begin position="212"/>
        <end position="244"/>
    </location>
</feature>
<dbReference type="EMBL" id="KV460214">
    <property type="protein sequence ID" value="OBT98899.1"/>
    <property type="molecule type" value="Genomic_DNA"/>
</dbReference>
<dbReference type="OrthoDB" id="5390672at2759"/>
<feature type="region of interest" description="Disordered" evidence="1">
    <location>
        <begin position="104"/>
        <end position="300"/>
    </location>
</feature>
<sequence>MDLVSSIRKEGSRGGVDFKWSDVESSTRRENYLGHSLMAPVGRWQKNRDLNWYAKADDTPAGEGETEEEKKQRLRKEEIKAIKEAEEDALARALGLPVKERVSDANATPVGQREIRKAVQDVEPGDQETEGQGRFGGFVGAVGDNDQKLVLDDGLEGAGPGGLAVADERKSRRDDDRGHRRRGDDDEDRRARHRHRHHHSRRDRPRSSSRGYRHERSDRYRHRDTGDRSRSPDRRGDGDRESQRVRKSSRERRSSRERGHSRERRRRERSPDNRQRDRSRDRGHSRERKRRERSPDTRPR</sequence>
<dbReference type="Proteomes" id="UP000091956">
    <property type="component" value="Unassembled WGS sequence"/>
</dbReference>
<reference evidence="4" key="2">
    <citation type="journal article" date="2018" name="Nat. Commun.">
        <title>Extreme sensitivity to ultraviolet light in the fungal pathogen causing white-nose syndrome of bats.</title>
        <authorList>
            <person name="Palmer J.M."/>
            <person name="Drees K.P."/>
            <person name="Foster J.T."/>
            <person name="Lindner D.L."/>
        </authorList>
    </citation>
    <scope>NUCLEOTIDE SEQUENCE [LARGE SCALE GENOMIC DNA]</scope>
    <source>
        <strain evidence="4">UAMH 10579</strain>
    </source>
</reference>
<dbReference type="RefSeq" id="XP_018132632.1">
    <property type="nucleotide sequence ID" value="XM_018271936.2"/>
</dbReference>
<reference evidence="3 4" key="1">
    <citation type="submission" date="2016-03" db="EMBL/GenBank/DDBJ databases">
        <title>Comparative genomics of Pseudogymnoascus destructans, the fungus causing white-nose syndrome of bats.</title>
        <authorList>
            <person name="Palmer J.M."/>
            <person name="Drees K.P."/>
            <person name="Foster J.T."/>
            <person name="Lindner D.L."/>
        </authorList>
    </citation>
    <scope>NUCLEOTIDE SEQUENCE [LARGE SCALE GENOMIC DNA]</scope>
    <source>
        <strain evidence="3 4">UAMH 10579</strain>
    </source>
</reference>
<feature type="domain" description="Multiple myeloma tumor-associated protein 2-like N-terminal" evidence="2">
    <location>
        <begin position="11"/>
        <end position="95"/>
    </location>
</feature>
<dbReference type="Pfam" id="PF10159">
    <property type="entry name" value="MMtag"/>
    <property type="match status" value="1"/>
</dbReference>
<evidence type="ECO:0000313" key="4">
    <source>
        <dbReference type="Proteomes" id="UP000091956"/>
    </source>
</evidence>
<protein>
    <recommendedName>
        <fullName evidence="2">Multiple myeloma tumor-associated protein 2-like N-terminal domain-containing protein</fullName>
    </recommendedName>
</protein>
<dbReference type="AlphaFoldDB" id="A0A1B8GST5"/>
<feature type="compositionally biased region" description="Basic and acidic residues" evidence="1">
    <location>
        <begin position="166"/>
        <end position="190"/>
    </location>
</feature>
<accession>A0A1B8GST5</accession>
<keyword evidence="4" id="KW-1185">Reference proteome</keyword>
<name>A0A1B8GST5_9PEZI</name>
<feature type="compositionally biased region" description="Basic residues" evidence="1">
    <location>
        <begin position="191"/>
        <end position="204"/>
    </location>
</feature>
<dbReference type="InterPro" id="IPR019315">
    <property type="entry name" value="MMTA2_N"/>
</dbReference>
<dbReference type="InterPro" id="IPR039207">
    <property type="entry name" value="MMTAG2-like"/>
</dbReference>